<protein>
    <submittedName>
        <fullName evidence="2">Uncharacterized protein</fullName>
    </submittedName>
</protein>
<feature type="region of interest" description="Disordered" evidence="1">
    <location>
        <begin position="1"/>
        <end position="73"/>
    </location>
</feature>
<feature type="non-terminal residue" evidence="2">
    <location>
        <position position="98"/>
    </location>
</feature>
<evidence type="ECO:0000313" key="2">
    <source>
        <dbReference type="EMBL" id="CAA9393186.1"/>
    </source>
</evidence>
<feature type="compositionally biased region" description="Basic and acidic residues" evidence="1">
    <location>
        <begin position="52"/>
        <end position="61"/>
    </location>
</feature>
<feature type="compositionally biased region" description="Basic residues" evidence="1">
    <location>
        <begin position="1"/>
        <end position="12"/>
    </location>
</feature>
<dbReference type="AlphaFoldDB" id="A0A6J4NNW1"/>
<reference evidence="2" key="1">
    <citation type="submission" date="2020-02" db="EMBL/GenBank/DDBJ databases">
        <authorList>
            <person name="Meier V. D."/>
        </authorList>
    </citation>
    <scope>NUCLEOTIDE SEQUENCE</scope>
    <source>
        <strain evidence="2">AVDCRST_MAG15</strain>
    </source>
</reference>
<feature type="non-terminal residue" evidence="2">
    <location>
        <position position="1"/>
    </location>
</feature>
<organism evidence="2">
    <name type="scientific">uncultured Rubellimicrobium sp</name>
    <dbReference type="NCBI Taxonomy" id="543078"/>
    <lineage>
        <taxon>Bacteria</taxon>
        <taxon>Pseudomonadati</taxon>
        <taxon>Pseudomonadota</taxon>
        <taxon>Alphaproteobacteria</taxon>
        <taxon>Rhodobacterales</taxon>
        <taxon>Roseobacteraceae</taxon>
        <taxon>Rubellimicrobium</taxon>
        <taxon>environmental samples</taxon>
    </lineage>
</organism>
<sequence>GRHGITCLRRRADRSSAQPIPRRRVVSPSGPGRAEQGALAACVDRGLHSRRGQQDRGDRAACDGPEQLRSAHDARPCRILRSHVPQACPTPDVGTAEL</sequence>
<evidence type="ECO:0000256" key="1">
    <source>
        <dbReference type="SAM" id="MobiDB-lite"/>
    </source>
</evidence>
<gene>
    <name evidence="2" type="ORF">AVDCRST_MAG15-560</name>
</gene>
<accession>A0A6J4NNW1</accession>
<name>A0A6J4NNW1_9RHOB</name>
<proteinExistence type="predicted"/>
<dbReference type="EMBL" id="CADCUU010000080">
    <property type="protein sequence ID" value="CAA9393186.1"/>
    <property type="molecule type" value="Genomic_DNA"/>
</dbReference>